<feature type="compositionally biased region" description="Low complexity" evidence="1">
    <location>
        <begin position="333"/>
        <end position="397"/>
    </location>
</feature>
<keyword evidence="2" id="KW-0472">Membrane</keyword>
<dbReference type="RefSeq" id="WP_034989945.1">
    <property type="nucleotide sequence ID" value="NZ_AYZF01000011.1"/>
</dbReference>
<feature type="region of interest" description="Disordered" evidence="1">
    <location>
        <begin position="320"/>
        <end position="397"/>
    </location>
</feature>
<dbReference type="Gene3D" id="2.170.120.30">
    <property type="match status" value="1"/>
</dbReference>
<evidence type="ECO:0000256" key="1">
    <source>
        <dbReference type="SAM" id="MobiDB-lite"/>
    </source>
</evidence>
<dbReference type="PANTHER" id="PTHR37804:SF1">
    <property type="entry name" value="CDAA REGULATORY PROTEIN CDAR"/>
    <property type="match status" value="1"/>
</dbReference>
<dbReference type="EMBL" id="AYZF01000011">
    <property type="protein sequence ID" value="KRN06389.1"/>
    <property type="molecule type" value="Genomic_DNA"/>
</dbReference>
<dbReference type="AlphaFoldDB" id="A0A023D090"/>
<accession>A0A023D090</accession>
<comment type="caution">
    <text evidence="3">The sequence shown here is derived from an EMBL/GenBank/DDBJ whole genome shotgun (WGS) entry which is preliminary data.</text>
</comment>
<evidence type="ECO:0000256" key="2">
    <source>
        <dbReference type="SAM" id="Phobius"/>
    </source>
</evidence>
<dbReference type="Gene3D" id="2.170.120.40">
    <property type="entry name" value="YbbR-like domain"/>
    <property type="match status" value="2"/>
</dbReference>
<keyword evidence="2" id="KW-0812">Transmembrane</keyword>
<dbReference type="PATRIC" id="fig|1423806.3.peg.1026"/>
<dbReference type="Proteomes" id="UP000050961">
    <property type="component" value="Unassembled WGS sequence"/>
</dbReference>
<dbReference type="InterPro" id="IPR012505">
    <property type="entry name" value="YbbR"/>
</dbReference>
<protein>
    <submittedName>
        <fullName evidence="3">YbbR family protein</fullName>
    </submittedName>
</protein>
<keyword evidence="2" id="KW-1133">Transmembrane helix</keyword>
<reference evidence="3 4" key="1">
    <citation type="journal article" date="2015" name="Genome Announc.">
        <title>Expanding the biotechnology potential of lactobacilli through comparative genomics of 213 strains and associated genera.</title>
        <authorList>
            <person name="Sun Z."/>
            <person name="Harris H.M."/>
            <person name="McCann A."/>
            <person name="Guo C."/>
            <person name="Argimon S."/>
            <person name="Zhang W."/>
            <person name="Yang X."/>
            <person name="Jeffery I.B."/>
            <person name="Cooney J.C."/>
            <person name="Kagawa T.F."/>
            <person name="Liu W."/>
            <person name="Song Y."/>
            <person name="Salvetti E."/>
            <person name="Wrobel A."/>
            <person name="Rasinkangas P."/>
            <person name="Parkhill J."/>
            <person name="Rea M.C."/>
            <person name="O'Sullivan O."/>
            <person name="Ritari J."/>
            <person name="Douillard F.P."/>
            <person name="Paul Ross R."/>
            <person name="Yang R."/>
            <person name="Briner A.E."/>
            <person name="Felis G.E."/>
            <person name="de Vos W.M."/>
            <person name="Barrangou R."/>
            <person name="Klaenhammer T.R."/>
            <person name="Caufield P.W."/>
            <person name="Cui Y."/>
            <person name="Zhang H."/>
            <person name="O'Toole P.W."/>
        </authorList>
    </citation>
    <scope>NUCLEOTIDE SEQUENCE [LARGE SCALE GENOMIC DNA]</scope>
    <source>
        <strain evidence="3 4">DSM 21376</strain>
    </source>
</reference>
<keyword evidence="4" id="KW-1185">Reference proteome</keyword>
<evidence type="ECO:0000313" key="4">
    <source>
        <dbReference type="Proteomes" id="UP000050961"/>
    </source>
</evidence>
<feature type="transmembrane region" description="Helical" evidence="2">
    <location>
        <begin position="12"/>
        <end position="28"/>
    </location>
</feature>
<gene>
    <name evidence="3" type="ORF">FD15_GL001010</name>
</gene>
<organism evidence="3 4">
    <name type="scientific">Liquorilactobacillus sucicola DSM 21376 = JCM 15457</name>
    <dbReference type="NCBI Taxonomy" id="1423806"/>
    <lineage>
        <taxon>Bacteria</taxon>
        <taxon>Bacillati</taxon>
        <taxon>Bacillota</taxon>
        <taxon>Bacilli</taxon>
        <taxon>Lactobacillales</taxon>
        <taxon>Lactobacillaceae</taxon>
        <taxon>Liquorilactobacillus</taxon>
    </lineage>
</organism>
<proteinExistence type="predicted"/>
<dbReference type="OrthoDB" id="2139417at2"/>
<name>A0A023D090_9LACO</name>
<dbReference type="eggNOG" id="COG4856">
    <property type="taxonomic scope" value="Bacteria"/>
</dbReference>
<dbReference type="Pfam" id="PF07949">
    <property type="entry name" value="YbbR"/>
    <property type="match status" value="3"/>
</dbReference>
<dbReference type="InterPro" id="IPR053154">
    <property type="entry name" value="c-di-AMP_regulator"/>
</dbReference>
<dbReference type="PANTHER" id="PTHR37804">
    <property type="entry name" value="CDAA REGULATORY PROTEIN CDAR"/>
    <property type="match status" value="1"/>
</dbReference>
<evidence type="ECO:0000313" key="3">
    <source>
        <dbReference type="EMBL" id="KRN06389.1"/>
    </source>
</evidence>
<dbReference type="STRING" id="1423806.FD15_GL001010"/>
<sequence>MNLNKLLDNRVVYQILALGFAILLFAYVNSDKLNTTRNDSNNTDTTMMSSDKSETLNVDLKLNVNSDKYFVTGYPSKVKVKLSGPNALVTTTANTRNFSVYADLSKLKPGTHNVKLEQSGINKDLNYEISPQTIKVTLSQRKTANFPVQYKYDTDSLASGYDVGKPEADQQVVSVTGAKKDIDDVAEVVAAVEIPQGTRESITRQVLLQAVDNSGKILNVVITPQTVRVKLPVHSTSTSKKVTLDFVSSGTGVKGKSYKFSSDVKEVTLQGTKSALANISKLEVPVSVEDVDDSTEKTITLEKPNNGITKITPRTVKVNVGVSNSSDKDDAVESSGETSTTSTERSEVLSSTSSSQEESSAKESSASSSDSVSSSTSSSSTSSTTSTSSSISNQDDE</sequence>